<keyword evidence="3" id="KW-1185">Reference proteome</keyword>
<dbReference type="InterPro" id="IPR009781">
    <property type="entry name" value="DUF1345"/>
</dbReference>
<dbReference type="EMBL" id="SORE01000002">
    <property type="protein sequence ID" value="TDY53883.1"/>
    <property type="molecule type" value="Genomic_DNA"/>
</dbReference>
<protein>
    <submittedName>
        <fullName evidence="2">Putative membrane protein</fullName>
    </submittedName>
</protein>
<gene>
    <name evidence="2" type="ORF">BX592_10229</name>
</gene>
<feature type="transmembrane region" description="Helical" evidence="1">
    <location>
        <begin position="36"/>
        <end position="55"/>
    </location>
</feature>
<feature type="transmembrane region" description="Helical" evidence="1">
    <location>
        <begin position="139"/>
        <end position="162"/>
    </location>
</feature>
<keyword evidence="1" id="KW-0472">Membrane</keyword>
<keyword evidence="1" id="KW-1133">Transmembrane helix</keyword>
<sequence length="244" mass="26563">MECCNAALHCAVEFAPDLSKTLMNLYPQVLRNRPRMVIAAVAGLLIALLLLPSPVKPTARALIGWDAAVWIYLLLIWIHMARADHDQVRDLAVREDENDGVVLIIVSVATIASIAAIVLELATAKGGGGATVAPGVSHYVLTALTLIGAWFLIPTIFTLHYARLYFSGTTKETALLFPDHKLDPNYWDFLYFSFTIAVASQTSDVVLRSRQIRRVALAQSVLSFYFNVAILGLCINIAAGLLGS</sequence>
<feature type="transmembrane region" description="Helical" evidence="1">
    <location>
        <begin position="101"/>
        <end position="119"/>
    </location>
</feature>
<feature type="transmembrane region" description="Helical" evidence="1">
    <location>
        <begin position="217"/>
        <end position="242"/>
    </location>
</feature>
<keyword evidence="1" id="KW-0812">Transmembrane</keyword>
<dbReference type="Pfam" id="PF07077">
    <property type="entry name" value="DUF1345"/>
    <property type="match status" value="1"/>
</dbReference>
<proteinExistence type="predicted"/>
<evidence type="ECO:0000256" key="1">
    <source>
        <dbReference type="SAM" id="Phobius"/>
    </source>
</evidence>
<evidence type="ECO:0000313" key="3">
    <source>
        <dbReference type="Proteomes" id="UP000295509"/>
    </source>
</evidence>
<comment type="caution">
    <text evidence="2">The sequence shown here is derived from an EMBL/GenBank/DDBJ whole genome shotgun (WGS) entry which is preliminary data.</text>
</comment>
<dbReference type="AlphaFoldDB" id="A0A4R8M2F4"/>
<name>A0A4R8M2F4_9BURK</name>
<feature type="transmembrane region" description="Helical" evidence="1">
    <location>
        <begin position="61"/>
        <end position="80"/>
    </location>
</feature>
<organism evidence="2 3">
    <name type="scientific">Paraburkholderia rhizosphaerae</name>
    <dbReference type="NCBI Taxonomy" id="480658"/>
    <lineage>
        <taxon>Bacteria</taxon>
        <taxon>Pseudomonadati</taxon>
        <taxon>Pseudomonadota</taxon>
        <taxon>Betaproteobacteria</taxon>
        <taxon>Burkholderiales</taxon>
        <taxon>Burkholderiaceae</taxon>
        <taxon>Paraburkholderia</taxon>
    </lineage>
</organism>
<accession>A0A4R8M2F4</accession>
<reference evidence="2 3" key="1">
    <citation type="submission" date="2019-03" db="EMBL/GenBank/DDBJ databases">
        <title>Genomic Encyclopedia of Type Strains, Phase III (KMG-III): the genomes of soil and plant-associated and newly described type strains.</title>
        <authorList>
            <person name="Whitman W."/>
        </authorList>
    </citation>
    <scope>NUCLEOTIDE SEQUENCE [LARGE SCALE GENOMIC DNA]</scope>
    <source>
        <strain evidence="2 3">LMG 29544</strain>
    </source>
</reference>
<dbReference type="Proteomes" id="UP000295509">
    <property type="component" value="Unassembled WGS sequence"/>
</dbReference>
<evidence type="ECO:0000313" key="2">
    <source>
        <dbReference type="EMBL" id="TDY53883.1"/>
    </source>
</evidence>